<dbReference type="Proteomes" id="UP000789920">
    <property type="component" value="Unassembled WGS sequence"/>
</dbReference>
<keyword evidence="2" id="KW-1185">Reference proteome</keyword>
<dbReference type="EMBL" id="CAJVQC010123727">
    <property type="protein sequence ID" value="CAG8839479.1"/>
    <property type="molecule type" value="Genomic_DNA"/>
</dbReference>
<accession>A0ACA9SKQ3</accession>
<feature type="non-terminal residue" evidence="1">
    <location>
        <position position="1"/>
    </location>
</feature>
<gene>
    <name evidence="1" type="ORF">RPERSI_LOCUS31066</name>
</gene>
<organism evidence="1 2">
    <name type="scientific">Racocetra persica</name>
    <dbReference type="NCBI Taxonomy" id="160502"/>
    <lineage>
        <taxon>Eukaryota</taxon>
        <taxon>Fungi</taxon>
        <taxon>Fungi incertae sedis</taxon>
        <taxon>Mucoromycota</taxon>
        <taxon>Glomeromycotina</taxon>
        <taxon>Glomeromycetes</taxon>
        <taxon>Diversisporales</taxon>
        <taxon>Gigasporaceae</taxon>
        <taxon>Racocetra</taxon>
    </lineage>
</organism>
<evidence type="ECO:0000313" key="1">
    <source>
        <dbReference type="EMBL" id="CAG8839479.1"/>
    </source>
</evidence>
<comment type="caution">
    <text evidence="1">The sequence shown here is derived from an EMBL/GenBank/DDBJ whole genome shotgun (WGS) entry which is preliminary data.</text>
</comment>
<evidence type="ECO:0000313" key="2">
    <source>
        <dbReference type="Proteomes" id="UP000789920"/>
    </source>
</evidence>
<protein>
    <submittedName>
        <fullName evidence="1">33703_t:CDS:1</fullName>
    </submittedName>
</protein>
<proteinExistence type="predicted"/>
<reference evidence="1" key="1">
    <citation type="submission" date="2021-06" db="EMBL/GenBank/DDBJ databases">
        <authorList>
            <person name="Kallberg Y."/>
            <person name="Tangrot J."/>
            <person name="Rosling A."/>
        </authorList>
    </citation>
    <scope>NUCLEOTIDE SEQUENCE</scope>
    <source>
        <strain evidence="1">MA461A</strain>
    </source>
</reference>
<feature type="non-terminal residue" evidence="1">
    <location>
        <position position="49"/>
    </location>
</feature>
<name>A0ACA9SKQ3_9GLOM</name>
<sequence length="49" mass="5689">LLMQALEQASSHPPRNVNPSPTVSSPYREEVEQKRSRKNSKTRRLTKQK</sequence>